<evidence type="ECO:0000256" key="5">
    <source>
        <dbReference type="ARBA" id="ARBA00023002"/>
    </source>
</evidence>
<dbReference type="EMBL" id="ML995486">
    <property type="protein sequence ID" value="KAF2141714.1"/>
    <property type="molecule type" value="Genomic_DNA"/>
</dbReference>
<dbReference type="RefSeq" id="XP_033397426.1">
    <property type="nucleotide sequence ID" value="XM_033545708.1"/>
</dbReference>
<dbReference type="AlphaFoldDB" id="A0A6A6BEL7"/>
<dbReference type="InterPro" id="IPR027424">
    <property type="entry name" value="Glucose_Oxidase_domain_2"/>
</dbReference>
<dbReference type="InterPro" id="IPR012132">
    <property type="entry name" value="GMC_OxRdtase"/>
</dbReference>
<name>A0A6A6BEL7_9PEZI</name>
<evidence type="ECO:0000259" key="6">
    <source>
        <dbReference type="PROSITE" id="PS00624"/>
    </source>
</evidence>
<dbReference type="GO" id="GO:0016614">
    <property type="term" value="F:oxidoreductase activity, acting on CH-OH group of donors"/>
    <property type="evidence" value="ECO:0007669"/>
    <property type="project" value="InterPro"/>
</dbReference>
<dbReference type="InterPro" id="IPR000172">
    <property type="entry name" value="GMC_OxRdtase_N"/>
</dbReference>
<dbReference type="Gene3D" id="4.10.450.10">
    <property type="entry name" value="Glucose Oxidase, domain 2"/>
    <property type="match status" value="1"/>
</dbReference>
<dbReference type="SUPFAM" id="SSF51905">
    <property type="entry name" value="FAD/NAD(P)-binding domain"/>
    <property type="match status" value="1"/>
</dbReference>
<dbReference type="SUPFAM" id="SSF54373">
    <property type="entry name" value="FAD-linked reductases, C-terminal domain"/>
    <property type="match status" value="1"/>
</dbReference>
<gene>
    <name evidence="7" type="ORF">K452DRAFT_351238</name>
</gene>
<dbReference type="InterPro" id="IPR036188">
    <property type="entry name" value="FAD/NAD-bd_sf"/>
</dbReference>
<dbReference type="Pfam" id="PF00732">
    <property type="entry name" value="GMC_oxred_N"/>
    <property type="match status" value="2"/>
</dbReference>
<organism evidence="7 8">
    <name type="scientific">Aplosporella prunicola CBS 121167</name>
    <dbReference type="NCBI Taxonomy" id="1176127"/>
    <lineage>
        <taxon>Eukaryota</taxon>
        <taxon>Fungi</taxon>
        <taxon>Dikarya</taxon>
        <taxon>Ascomycota</taxon>
        <taxon>Pezizomycotina</taxon>
        <taxon>Dothideomycetes</taxon>
        <taxon>Dothideomycetes incertae sedis</taxon>
        <taxon>Botryosphaeriales</taxon>
        <taxon>Aplosporellaceae</taxon>
        <taxon>Aplosporella</taxon>
    </lineage>
</organism>
<keyword evidence="4" id="KW-0274">FAD</keyword>
<dbReference type="GeneID" id="54303216"/>
<dbReference type="OrthoDB" id="269227at2759"/>
<evidence type="ECO:0000313" key="7">
    <source>
        <dbReference type="EMBL" id="KAF2141714.1"/>
    </source>
</evidence>
<comment type="similarity">
    <text evidence="2">Belongs to the GMC oxidoreductase family.</text>
</comment>
<dbReference type="PIRSF" id="PIRSF000137">
    <property type="entry name" value="Alcohol_oxidase"/>
    <property type="match status" value="1"/>
</dbReference>
<dbReference type="PANTHER" id="PTHR11552">
    <property type="entry name" value="GLUCOSE-METHANOL-CHOLINE GMC OXIDOREDUCTASE"/>
    <property type="match status" value="1"/>
</dbReference>
<sequence>MAGTSCITSVASLRIKEPDFIVVGGGITGLVVASRLSEDADKSVLVIEAGASRIGDPRIDDWQSMTVATQTHVNGRQIPQVRGKFLSGSSAINFSATVYPSKGNFNVWNALGNDGWSGDDMQQNFRKFEHYIPATQHTKELLSMNCINEKVHVRDGPLPVTVGDAHGPFNEAWAEIMKNLGWSNRDDPIEGEKLDAFACGLSLDPKTEMRACSASAYYNAEVLTKDGKHHNVSAKREVILAAGPLQSPQLLELSGIGQSKVFKEYGIPVIDSPGVGENLQDHAICATRLEVADDQISGDVMQNMDVVQRLLKQDQETQTGPFAGMPISIAQFLMVHTEGAASRDDIEQFFREYLEDPNPNPPAYQKKQYELLSHQLADPKESTGVCLYLPFQLHASFVTIMAVINHHSRVVLSTSNRRIRRTSLYDPRYLPHPLDLEIMVKHMQYMEKMYSRLPEGYDATTMEGARKVVKERLLSSSHPTDTCAMMPKELMV</sequence>
<dbReference type="GO" id="GO:0050660">
    <property type="term" value="F:flavin adenine dinucleotide binding"/>
    <property type="evidence" value="ECO:0007669"/>
    <property type="project" value="InterPro"/>
</dbReference>
<evidence type="ECO:0000313" key="8">
    <source>
        <dbReference type="Proteomes" id="UP000799438"/>
    </source>
</evidence>
<evidence type="ECO:0000256" key="4">
    <source>
        <dbReference type="ARBA" id="ARBA00022827"/>
    </source>
</evidence>
<keyword evidence="5" id="KW-0560">Oxidoreductase</keyword>
<dbReference type="PANTHER" id="PTHR11552:SF210">
    <property type="entry name" value="GLUCOSE-METHANOL-CHOLINE OXIDOREDUCTASE N-TERMINAL DOMAIN-CONTAINING PROTEIN-RELATED"/>
    <property type="match status" value="1"/>
</dbReference>
<reference evidence="7" key="1">
    <citation type="journal article" date="2020" name="Stud. Mycol.">
        <title>101 Dothideomycetes genomes: a test case for predicting lifestyles and emergence of pathogens.</title>
        <authorList>
            <person name="Haridas S."/>
            <person name="Albert R."/>
            <person name="Binder M."/>
            <person name="Bloem J."/>
            <person name="Labutti K."/>
            <person name="Salamov A."/>
            <person name="Andreopoulos B."/>
            <person name="Baker S."/>
            <person name="Barry K."/>
            <person name="Bills G."/>
            <person name="Bluhm B."/>
            <person name="Cannon C."/>
            <person name="Castanera R."/>
            <person name="Culley D."/>
            <person name="Daum C."/>
            <person name="Ezra D."/>
            <person name="Gonzalez J."/>
            <person name="Henrissat B."/>
            <person name="Kuo A."/>
            <person name="Liang C."/>
            <person name="Lipzen A."/>
            <person name="Lutzoni F."/>
            <person name="Magnuson J."/>
            <person name="Mondo S."/>
            <person name="Nolan M."/>
            <person name="Ohm R."/>
            <person name="Pangilinan J."/>
            <person name="Park H.-J."/>
            <person name="Ramirez L."/>
            <person name="Alfaro M."/>
            <person name="Sun H."/>
            <person name="Tritt A."/>
            <person name="Yoshinaga Y."/>
            <person name="Zwiers L.-H."/>
            <person name="Turgeon B."/>
            <person name="Goodwin S."/>
            <person name="Spatafora J."/>
            <person name="Crous P."/>
            <person name="Grigoriev I."/>
        </authorList>
    </citation>
    <scope>NUCLEOTIDE SEQUENCE</scope>
    <source>
        <strain evidence="7">CBS 121167</strain>
    </source>
</reference>
<dbReference type="Gene3D" id="3.50.50.60">
    <property type="entry name" value="FAD/NAD(P)-binding domain"/>
    <property type="match status" value="2"/>
</dbReference>
<dbReference type="PROSITE" id="PS00624">
    <property type="entry name" value="GMC_OXRED_2"/>
    <property type="match status" value="1"/>
</dbReference>
<keyword evidence="8" id="KW-1185">Reference proteome</keyword>
<feature type="domain" description="Glucose-methanol-choline oxidoreductase N-terminal" evidence="6">
    <location>
        <begin position="243"/>
        <end position="257"/>
    </location>
</feature>
<evidence type="ECO:0000256" key="2">
    <source>
        <dbReference type="ARBA" id="ARBA00010790"/>
    </source>
</evidence>
<dbReference type="Proteomes" id="UP000799438">
    <property type="component" value="Unassembled WGS sequence"/>
</dbReference>
<proteinExistence type="inferred from homology"/>
<evidence type="ECO:0000256" key="3">
    <source>
        <dbReference type="ARBA" id="ARBA00022630"/>
    </source>
</evidence>
<accession>A0A6A6BEL7</accession>
<keyword evidence="3" id="KW-0285">Flavoprotein</keyword>
<protein>
    <submittedName>
        <fullName evidence="7">GMC oxidoreductase</fullName>
    </submittedName>
</protein>
<dbReference type="Gene3D" id="3.30.560.10">
    <property type="entry name" value="Glucose Oxidase, domain 3"/>
    <property type="match status" value="2"/>
</dbReference>
<evidence type="ECO:0000256" key="1">
    <source>
        <dbReference type="ARBA" id="ARBA00001974"/>
    </source>
</evidence>
<comment type="cofactor">
    <cofactor evidence="1">
        <name>FAD</name>
        <dbReference type="ChEBI" id="CHEBI:57692"/>
    </cofactor>
</comment>